<dbReference type="Proteomes" id="UP000482487">
    <property type="component" value="Unassembled WGS sequence"/>
</dbReference>
<name>A0A7C9IP76_9BACT</name>
<keyword evidence="2" id="KW-0238">DNA-binding</keyword>
<dbReference type="InterPro" id="IPR006119">
    <property type="entry name" value="Resolv_N"/>
</dbReference>
<evidence type="ECO:0000256" key="2">
    <source>
        <dbReference type="ARBA" id="ARBA00023125"/>
    </source>
</evidence>
<reference evidence="7 8" key="1">
    <citation type="submission" date="2020-01" db="EMBL/GenBank/DDBJ databases">
        <title>Genome sequence of Desulfovibrio aerotolerans DSM 16695(T).</title>
        <authorList>
            <person name="Karnachuk O."/>
            <person name="Avakyan M."/>
            <person name="Mardanov A."/>
            <person name="Kadnikov V."/>
            <person name="Ravin N."/>
        </authorList>
    </citation>
    <scope>NUCLEOTIDE SEQUENCE [LARGE SCALE GENOMIC DNA]</scope>
    <source>
        <strain evidence="7 8">DSM 16695</strain>
    </source>
</reference>
<dbReference type="SUPFAM" id="SSF53041">
    <property type="entry name" value="Resolvase-like"/>
    <property type="match status" value="1"/>
</dbReference>
<dbReference type="PROSITE" id="PS00397">
    <property type="entry name" value="RECOMBINASES_1"/>
    <property type="match status" value="1"/>
</dbReference>
<dbReference type="GO" id="GO:0000150">
    <property type="term" value="F:DNA strand exchange activity"/>
    <property type="evidence" value="ECO:0007669"/>
    <property type="project" value="InterPro"/>
</dbReference>
<keyword evidence="1" id="KW-0229">DNA integration</keyword>
<dbReference type="Gene3D" id="3.40.50.1390">
    <property type="entry name" value="Resolvase, N-terminal catalytic domain"/>
    <property type="match status" value="1"/>
</dbReference>
<proteinExistence type="predicted"/>
<dbReference type="OrthoDB" id="114045at2"/>
<dbReference type="AlphaFoldDB" id="A0A7C9IP76"/>
<feature type="active site" description="O-(5'-phospho-DNA)-serine intermediate" evidence="4 5">
    <location>
        <position position="12"/>
    </location>
</feature>
<keyword evidence="3" id="KW-0233">DNA recombination</keyword>
<dbReference type="InterPro" id="IPR006118">
    <property type="entry name" value="Recombinase_CS"/>
</dbReference>
<sequence>MQGHRIGYVRVSSFDQNPERQLEHVQVDKVFTDKASGKDTRRPQLDALLAFVREG</sequence>
<evidence type="ECO:0000256" key="4">
    <source>
        <dbReference type="PIRSR" id="PIRSR606118-50"/>
    </source>
</evidence>
<protein>
    <submittedName>
        <fullName evidence="7">Recombinase family protein</fullName>
    </submittedName>
</protein>
<evidence type="ECO:0000259" key="6">
    <source>
        <dbReference type="PROSITE" id="PS51736"/>
    </source>
</evidence>
<gene>
    <name evidence="7" type="ORF">GTA51_20425</name>
</gene>
<evidence type="ECO:0000313" key="8">
    <source>
        <dbReference type="Proteomes" id="UP000482487"/>
    </source>
</evidence>
<dbReference type="GO" id="GO:0003677">
    <property type="term" value="F:DNA binding"/>
    <property type="evidence" value="ECO:0007669"/>
    <property type="project" value="UniProtKB-KW"/>
</dbReference>
<evidence type="ECO:0000256" key="5">
    <source>
        <dbReference type="PROSITE-ProRule" id="PRU10137"/>
    </source>
</evidence>
<evidence type="ECO:0000256" key="3">
    <source>
        <dbReference type="ARBA" id="ARBA00023172"/>
    </source>
</evidence>
<evidence type="ECO:0000313" key="7">
    <source>
        <dbReference type="EMBL" id="MYL85444.1"/>
    </source>
</evidence>
<dbReference type="PROSITE" id="PS51736">
    <property type="entry name" value="RECOMBINASES_3"/>
    <property type="match status" value="1"/>
</dbReference>
<dbReference type="GO" id="GO:0015074">
    <property type="term" value="P:DNA integration"/>
    <property type="evidence" value="ECO:0007669"/>
    <property type="project" value="UniProtKB-KW"/>
</dbReference>
<accession>A0A7C9IP76</accession>
<organism evidence="7 8">
    <name type="scientific">Solidesulfovibrio aerotolerans</name>
    <dbReference type="NCBI Taxonomy" id="295255"/>
    <lineage>
        <taxon>Bacteria</taxon>
        <taxon>Pseudomonadati</taxon>
        <taxon>Thermodesulfobacteriota</taxon>
        <taxon>Desulfovibrionia</taxon>
        <taxon>Desulfovibrionales</taxon>
        <taxon>Desulfovibrionaceae</taxon>
        <taxon>Solidesulfovibrio</taxon>
    </lineage>
</organism>
<dbReference type="EMBL" id="WVUD01000131">
    <property type="protein sequence ID" value="MYL85444.1"/>
    <property type="molecule type" value="Genomic_DNA"/>
</dbReference>
<feature type="domain" description="Resolvase/invertase-type recombinase catalytic" evidence="6">
    <location>
        <begin position="4"/>
        <end position="55"/>
    </location>
</feature>
<comment type="caution">
    <text evidence="7">The sequence shown here is derived from an EMBL/GenBank/DDBJ whole genome shotgun (WGS) entry which is preliminary data.</text>
</comment>
<keyword evidence="8" id="KW-1185">Reference proteome</keyword>
<evidence type="ECO:0000256" key="1">
    <source>
        <dbReference type="ARBA" id="ARBA00022908"/>
    </source>
</evidence>
<feature type="non-terminal residue" evidence="7">
    <location>
        <position position="55"/>
    </location>
</feature>
<dbReference type="InterPro" id="IPR036162">
    <property type="entry name" value="Resolvase-like_N_sf"/>
</dbReference>
<dbReference type="Pfam" id="PF00239">
    <property type="entry name" value="Resolvase"/>
    <property type="match status" value="1"/>
</dbReference>